<accession>A0A1I6YR57</accession>
<gene>
    <name evidence="1" type="ORF">SAMN05660657_01372</name>
</gene>
<organism evidence="1 2">
    <name type="scientific">Geodermatophilus amargosae</name>
    <dbReference type="NCBI Taxonomy" id="1296565"/>
    <lineage>
        <taxon>Bacteria</taxon>
        <taxon>Bacillati</taxon>
        <taxon>Actinomycetota</taxon>
        <taxon>Actinomycetes</taxon>
        <taxon>Geodermatophilales</taxon>
        <taxon>Geodermatophilaceae</taxon>
        <taxon>Geodermatophilus</taxon>
    </lineage>
</organism>
<dbReference type="Proteomes" id="UP000199546">
    <property type="component" value="Unassembled WGS sequence"/>
</dbReference>
<evidence type="ECO:0000313" key="1">
    <source>
        <dbReference type="EMBL" id="SFT52946.1"/>
    </source>
</evidence>
<reference evidence="2" key="1">
    <citation type="submission" date="2016-10" db="EMBL/GenBank/DDBJ databases">
        <authorList>
            <person name="Varghese N."/>
            <person name="Submissions S."/>
        </authorList>
    </citation>
    <scope>NUCLEOTIDE SEQUENCE [LARGE SCALE GENOMIC DNA]</scope>
    <source>
        <strain evidence="2">DSM 46136</strain>
    </source>
</reference>
<sequence>MWTRSDDPAGSAALVAAAGRALDRLPPDAPVPLRARLLTTVAVESRGLPGLRGPAAARAAEELARASGDPALLASALGAVYLHTCGRTGLAAERDAIGAELVELAGRAGLDTHLVLGHLVRLQARSALGDLAGAAGHADVLDRLAVRSERPLATVFTTGWRALRRVLEGAPDAEDVLTTALRPLGDAGMPGVAEGPLPLALTCLRVERGRPAGPVGDPGPYAPWVRPHLLLVQDRAAAAAALRDLPDPPPGLLLEAL</sequence>
<dbReference type="EMBL" id="FPBA01000003">
    <property type="protein sequence ID" value="SFT52946.1"/>
    <property type="molecule type" value="Genomic_DNA"/>
</dbReference>
<dbReference type="AlphaFoldDB" id="A0A1I6YR57"/>
<protein>
    <submittedName>
        <fullName evidence="1">Uncharacterized protein</fullName>
    </submittedName>
</protein>
<proteinExistence type="predicted"/>
<dbReference type="STRING" id="1296565.SAMN05660657_01372"/>
<name>A0A1I6YR57_9ACTN</name>
<dbReference type="RefSeq" id="WP_217644578.1">
    <property type="nucleotide sequence ID" value="NZ_FPBA01000003.1"/>
</dbReference>
<evidence type="ECO:0000313" key="2">
    <source>
        <dbReference type="Proteomes" id="UP000199546"/>
    </source>
</evidence>
<keyword evidence="2" id="KW-1185">Reference proteome</keyword>